<gene>
    <name evidence="26" type="ORF">Cfor_00935</name>
</gene>
<evidence type="ECO:0000256" key="21">
    <source>
        <dbReference type="PROSITE-ProRule" id="PRU01263"/>
    </source>
</evidence>
<feature type="domain" description="C2H2-type" evidence="24">
    <location>
        <begin position="299"/>
        <end position="326"/>
    </location>
</feature>
<keyword evidence="12" id="KW-0378">Hydrolase</keyword>
<feature type="domain" description="C2H2-type" evidence="24">
    <location>
        <begin position="356"/>
        <end position="383"/>
    </location>
</feature>
<dbReference type="EMBL" id="BLKM01001839">
    <property type="protein sequence ID" value="GFG40342.1"/>
    <property type="molecule type" value="Genomic_DNA"/>
</dbReference>
<proteinExistence type="inferred from homology"/>
<dbReference type="SUPFAM" id="SSF57716">
    <property type="entry name" value="Glucocorticoid receptor-like (DNA-binding domain)"/>
    <property type="match status" value="1"/>
</dbReference>
<dbReference type="GO" id="GO:0005634">
    <property type="term" value="C:nucleus"/>
    <property type="evidence" value="ECO:0007669"/>
    <property type="project" value="UniProtKB-SubCell"/>
</dbReference>
<feature type="domain" description="ZAD" evidence="25">
    <location>
        <begin position="1"/>
        <end position="43"/>
    </location>
</feature>
<dbReference type="EC" id="3.4.21.26" evidence="6"/>
<keyword evidence="11 20" id="KW-0863">Zinc-finger</keyword>
<dbReference type="SUPFAM" id="SSF49879">
    <property type="entry name" value="SMAD/FHA domain"/>
    <property type="match status" value="1"/>
</dbReference>
<evidence type="ECO:0000256" key="20">
    <source>
        <dbReference type="PROSITE-ProRule" id="PRU00042"/>
    </source>
</evidence>
<dbReference type="Gene3D" id="3.40.1800.20">
    <property type="match status" value="1"/>
</dbReference>
<evidence type="ECO:0000256" key="6">
    <source>
        <dbReference type="ARBA" id="ARBA00011897"/>
    </source>
</evidence>
<dbReference type="InterPro" id="IPR025999">
    <property type="entry name" value="MCRS_N"/>
</dbReference>
<dbReference type="PROSITE" id="PS50157">
    <property type="entry name" value="ZINC_FINGER_C2H2_2"/>
    <property type="match status" value="8"/>
</dbReference>
<dbReference type="PROSITE" id="PS51915">
    <property type="entry name" value="ZAD"/>
    <property type="match status" value="1"/>
</dbReference>
<comment type="similarity">
    <text evidence="4">Belongs to the peptidase S9A family.</text>
</comment>
<dbReference type="FunFam" id="3.30.160.60:FF:000100">
    <property type="entry name" value="Zinc finger 45-like"/>
    <property type="match status" value="1"/>
</dbReference>
<accession>A0A6L2Q9Q2</accession>
<keyword evidence="27" id="KW-1185">Reference proteome</keyword>
<dbReference type="InParanoid" id="A0A6L2Q9Q2"/>
<dbReference type="FunFam" id="3.40.50.1820:FF:000005">
    <property type="entry name" value="Prolyl endopeptidase"/>
    <property type="match status" value="1"/>
</dbReference>
<evidence type="ECO:0000256" key="17">
    <source>
        <dbReference type="ARBA" id="ARBA00023163"/>
    </source>
</evidence>
<dbReference type="Pfam" id="PF00498">
    <property type="entry name" value="FHA"/>
    <property type="match status" value="1"/>
</dbReference>
<reference evidence="27" key="1">
    <citation type="submission" date="2020-01" db="EMBL/GenBank/DDBJ databases">
        <title>Draft genome sequence of the Termite Coptotermes fromosanus.</title>
        <authorList>
            <person name="Itakura S."/>
            <person name="Yosikawa Y."/>
            <person name="Umezawa K."/>
        </authorList>
    </citation>
    <scope>NUCLEOTIDE SEQUENCE [LARGE SCALE GENOMIC DNA]</scope>
</reference>
<keyword evidence="9" id="KW-0479">Metal-binding</keyword>
<dbReference type="FunFam" id="3.30.160.60:FF:002110">
    <property type="entry name" value="Zinc finger protein 1053"/>
    <property type="match status" value="1"/>
</dbReference>
<feature type="region of interest" description="Disordered" evidence="22">
    <location>
        <begin position="152"/>
        <end position="172"/>
    </location>
</feature>
<evidence type="ECO:0000256" key="7">
    <source>
        <dbReference type="ARBA" id="ARBA00016310"/>
    </source>
</evidence>
<keyword evidence="17" id="KW-0804">Transcription</keyword>
<dbReference type="Pfam" id="PF00326">
    <property type="entry name" value="Peptidase_S9"/>
    <property type="match status" value="1"/>
</dbReference>
<dbReference type="InterPro" id="IPR023302">
    <property type="entry name" value="Pept_S9A_N"/>
</dbReference>
<dbReference type="Pfam" id="PF02897">
    <property type="entry name" value="Peptidase_S9_N"/>
    <property type="match status" value="1"/>
</dbReference>
<dbReference type="PANTHER" id="PTHR42881">
    <property type="entry name" value="PROLYL ENDOPEPTIDASE"/>
    <property type="match status" value="1"/>
</dbReference>
<dbReference type="InterPro" id="IPR013087">
    <property type="entry name" value="Znf_C2H2_type"/>
</dbReference>
<comment type="caution">
    <text evidence="26">The sequence shown here is derived from an EMBL/GenBank/DDBJ whole genome shotgun (WGS) entry which is preliminary data.</text>
</comment>
<dbReference type="PROSITE" id="PS00028">
    <property type="entry name" value="ZINC_FINGER_C2H2_1"/>
    <property type="match status" value="8"/>
</dbReference>
<comment type="catalytic activity">
    <reaction evidence="1">
        <text>Hydrolysis of Pro-|-Xaa &gt;&gt; Ala-|-Xaa in oligopeptides.</text>
        <dbReference type="EC" id="3.4.21.26"/>
    </reaction>
</comment>
<evidence type="ECO:0000256" key="14">
    <source>
        <dbReference type="ARBA" id="ARBA00022833"/>
    </source>
</evidence>
<evidence type="ECO:0000259" key="23">
    <source>
        <dbReference type="PROSITE" id="PS50006"/>
    </source>
</evidence>
<comment type="subcellular location">
    <subcellularLocation>
        <location evidence="3">Nucleus</location>
    </subcellularLocation>
</comment>
<evidence type="ECO:0000313" key="26">
    <source>
        <dbReference type="EMBL" id="GFG40342.1"/>
    </source>
</evidence>
<comment type="similarity">
    <text evidence="5">Belongs to the krueppel C2H2-type zinc-finger protein family.</text>
</comment>
<dbReference type="GO" id="GO:0008270">
    <property type="term" value="F:zinc ion binding"/>
    <property type="evidence" value="ECO:0007669"/>
    <property type="project" value="UniProtKB-KW"/>
</dbReference>
<dbReference type="Pfam" id="PF13325">
    <property type="entry name" value="MCRS_N"/>
    <property type="match status" value="1"/>
</dbReference>
<feature type="domain" description="C2H2-type" evidence="24">
    <location>
        <begin position="242"/>
        <end position="269"/>
    </location>
</feature>
<evidence type="ECO:0000256" key="3">
    <source>
        <dbReference type="ARBA" id="ARBA00004123"/>
    </source>
</evidence>
<evidence type="ECO:0000256" key="9">
    <source>
        <dbReference type="ARBA" id="ARBA00022723"/>
    </source>
</evidence>
<dbReference type="InterPro" id="IPR029058">
    <property type="entry name" value="AB_hydrolase_fold"/>
</dbReference>
<evidence type="ECO:0000259" key="24">
    <source>
        <dbReference type="PROSITE" id="PS50157"/>
    </source>
</evidence>
<evidence type="ECO:0000259" key="25">
    <source>
        <dbReference type="PROSITE" id="PS51915"/>
    </source>
</evidence>
<dbReference type="InterPro" id="IPR002471">
    <property type="entry name" value="Pept_S9_AS"/>
</dbReference>
<dbReference type="PROSITE" id="PS00708">
    <property type="entry name" value="PRO_ENDOPEP_SER"/>
    <property type="match status" value="1"/>
</dbReference>
<sequence length="2352" mass="262856">MMSMVKEDDSLPKKICDDCNKKLASWQNFYRKCEQTQKRLQQYLENWQKLSVSVLSSNEHSVTYSDGVGSDSYRAVSQISLGDKIPTETTRVKPSVLPKKVKDVLSLNSSTQDNLRVGHESLNDEHKHKEGTVKVKNAKEGKIDSKVKLKRHGIQKKNSCQGGTDNNGEQAHGVEISNENGQSQKHFTEGITDCVKSICLSNSSSKTKKSVEVHQCHICNKTFPSHRKLNVHIAIHLSQPEFQCDKCSKKFRSKFSLRSHLETHSATRNYCCHLCGRLFHTASGLCNHVKLHSEETKRFTCPLCGKQFRQAGHLEQHQRTHTGERPHRCTECMQRFTTRCQLSRHIQGVHLGAKKHKCLVCGKEFLYSPNFKAHLLRHAGQRNNKCGECGKTFVTSNALFRHRRFHTGDKPFQCDICGKKFADCSNRKRHMVRHLQQPVIPRGRKSGPQPKLARIINLQKAVYTRQEQLPSSKQVQQPSDGQEDAKVDNKLVQFSVSPSMGGSQAEGNRSTSSSQSAHISGQVVKLCCNNNTELRNLTTLGMSQLPPQLNVISKNSQHPSYNNFVTDNSNIYVSLSPDLPQLIQLSSRNPNLLIQPLAHDITRGVHSGMERQCVDKLDSSVKDKFSHYDHTLTHTTKVNGSALCALNVTDEDPVHKNGNFVIDNADKAKLYQTEEDSRDTEIDRPKTYTNLRTFLESSEVVETLSGGKNDVVDSDSGLVNVEYVTLMANDGNEASFTSGIQEIIVLPHESKVSDYDLSKNVGKFRMVLESNETSTDRKSMCCAQQMVKENTKSLTVSTEAVQSSQILNVGSHLSHAVDKEKMTEYTLQASSTKRDNVIEIFLSSCDGNKLPRNTEGVSNKTHNETVDSSNLIQVLLESDGNNTAPQQDGTDKNQQTFLVSSGVFSDEDAIIRMLNSQGTVMLSTTRTEFQLTESPVADATHLIEGSSEAVGMAVNKDKTGCILDFKSFSRVGDAVISETASKKGESNGSIPLMSSDYSHEISLTTAVTVDNTDVSLVVRKRMSEEEQFEAGGLPASDQNEVPSYAQIVAITPLTGGGYVMHRSWCLNKLAEDNVQLHPKAAQMSHNDFYVDDLLSGSQTLAEAIQLEKDVSSILQQAGFSLRKWAFNNLELLATIPENLREIQNVLPLDKEDSVSTLGFLWNPISDQFQVKCQITSTAELTMELSSSASLTSVSLGDVDGFGGLLDIPLGQPHALESLGTKRRSSSRSIKRRRFDDELVESSLGTSGNLASKMARTRMQSTSSPGLSQYNTTYSSRVPSAPTASCASAELGSPSNAVAIPSVMTPVTLSENRQPRRTASKPSSSSGGRRNKRLKQTHSVATKDLGRWKPTDDLALIIGVQQTNDLRTVHRGTKLSCRFTVQELQQRWYALLYDPAVSRVAVAAMRNLHPELIASVQSRALYSKAEEQLLGTIKSTSQPGLDVFQNLLEQNPHILYPARTAKALFTHWQLMKQYHLLPDQTVQSLPRGEHVLNFSDAEELINDAELTEAQDEALEQELAVADRHAKKEIRHLENELGRWQVLVDSVTGISPPDFDNQTLAVLRGRLVRYLMRSREITVGRSTHDHSVDVDLSLEGPAWKVSRRQGTIRLRNNGDFFLSSEGKRAIYVDGRPILAGNKYRLNNNSVVEELFPVYSQQTVNLSIGRQMKLIYPVARRDEDVVDNYHGHKIQDPYRWLEDPDSPETAKYVDKQNAVTRPILENCPARSDILARLTELWNFPKYSCPYRRGDKYFFYMNTGLQNQSVLYMQDLLNSEPRVFLDPNLLSDDGTVALSGTCFSEDGKILAYGLSRSGSDWVTMHFRSVDTGEDYPEVLKNVKFSPMAWTHDHKGLFYGRYPDQPGKADGSETVGSEHQKLYYHRVGTPQSEDVLVVEFPEEPLWRIGAEVSDCGQWLIITPQKDCRDNLLFFCDLTTLPNKEISGKVNLTQVVHKLEADYEYVTNEGSVCIFRTNKDAPNYRLIKIDFTNPSPENWTALIPEHEKDVLSWASAVKDDKLVVCYIRDVKSVLQLRELGTGALCKTFPLPVGTVIGYAGKKKHKEIFYQFTSFLTPGIIYHCDLEKKDLEPEVFREIKIQDFDASQYETEQVFYESKDGTKIPMFIVHKRDLVRDGKRPCILYGYGGFNLSILPTFRVDHLVFIQHFGGILAIPNIRGGGEYGDGWHNAGRLLNKQNGFDDFQAAAGYLLKEGYTCREKLTIQGASNGGLLVAACMNQRPDLFGAVIAQVGVFDMLRFHKFTIGYSWVSDYGSSDEKESYENMIKYSPLHNVKVPVGEGDQYPAALLLTADHDDRVVPLHSLKFIATLQHMLGNHPGQTNPILIRIETKAGHGGGKPTTKV</sequence>
<evidence type="ECO:0000313" key="27">
    <source>
        <dbReference type="Proteomes" id="UP000502823"/>
    </source>
</evidence>
<dbReference type="InterPro" id="IPR001375">
    <property type="entry name" value="Peptidase_S9_cat"/>
</dbReference>
<feature type="domain" description="C2H2-type" evidence="24">
    <location>
        <begin position="270"/>
        <end position="297"/>
    </location>
</feature>
<dbReference type="GO" id="GO:0006508">
    <property type="term" value="P:proteolysis"/>
    <property type="evidence" value="ECO:0007669"/>
    <property type="project" value="UniProtKB-KW"/>
</dbReference>
<dbReference type="PANTHER" id="PTHR42881:SF2">
    <property type="entry name" value="PROLYL ENDOPEPTIDASE"/>
    <property type="match status" value="1"/>
</dbReference>
<feature type="region of interest" description="Disordered" evidence="22">
    <location>
        <begin position="1248"/>
        <end position="1288"/>
    </location>
</feature>
<organism evidence="26 27">
    <name type="scientific">Coptotermes formosanus</name>
    <name type="common">Formosan subterranean termite</name>
    <dbReference type="NCBI Taxonomy" id="36987"/>
    <lineage>
        <taxon>Eukaryota</taxon>
        <taxon>Metazoa</taxon>
        <taxon>Ecdysozoa</taxon>
        <taxon>Arthropoda</taxon>
        <taxon>Hexapoda</taxon>
        <taxon>Insecta</taxon>
        <taxon>Pterygota</taxon>
        <taxon>Neoptera</taxon>
        <taxon>Polyneoptera</taxon>
        <taxon>Dictyoptera</taxon>
        <taxon>Blattodea</taxon>
        <taxon>Blattoidea</taxon>
        <taxon>Termitoidae</taxon>
        <taxon>Rhinotermitidae</taxon>
        <taxon>Coptotermes</taxon>
    </lineage>
</organism>
<dbReference type="Pfam" id="PF00096">
    <property type="entry name" value="zf-C2H2"/>
    <property type="match status" value="5"/>
</dbReference>
<evidence type="ECO:0000256" key="15">
    <source>
        <dbReference type="ARBA" id="ARBA00023015"/>
    </source>
</evidence>
<evidence type="ECO:0000256" key="16">
    <source>
        <dbReference type="ARBA" id="ARBA00023125"/>
    </source>
</evidence>
<dbReference type="SUPFAM" id="SSF50993">
    <property type="entry name" value="Peptidase/esterase 'gauge' domain"/>
    <property type="match status" value="1"/>
</dbReference>
<feature type="domain" description="C2H2-type" evidence="24">
    <location>
        <begin position="327"/>
        <end position="355"/>
    </location>
</feature>
<evidence type="ECO:0000256" key="13">
    <source>
        <dbReference type="ARBA" id="ARBA00022825"/>
    </source>
</evidence>
<keyword evidence="18" id="KW-0539">Nucleus</keyword>
<dbReference type="Gene3D" id="3.40.50.1820">
    <property type="entry name" value="alpha/beta hydrolase"/>
    <property type="match status" value="1"/>
</dbReference>
<evidence type="ECO:0000256" key="2">
    <source>
        <dbReference type="ARBA" id="ARBA00003767"/>
    </source>
</evidence>
<dbReference type="InterPro" id="IPR012934">
    <property type="entry name" value="Znf_AD"/>
</dbReference>
<dbReference type="Proteomes" id="UP000502823">
    <property type="component" value="Unassembled WGS sequence"/>
</dbReference>
<keyword evidence="16" id="KW-0238">DNA-binding</keyword>
<evidence type="ECO:0000256" key="4">
    <source>
        <dbReference type="ARBA" id="ARBA00005228"/>
    </source>
</evidence>
<feature type="compositionally biased region" description="Polar residues" evidence="22">
    <location>
        <begin position="1257"/>
        <end position="1285"/>
    </location>
</feature>
<keyword evidence="14" id="KW-0862">Zinc</keyword>
<evidence type="ECO:0000256" key="1">
    <source>
        <dbReference type="ARBA" id="ARBA00001070"/>
    </source>
</evidence>
<feature type="domain" description="C2H2-type" evidence="24">
    <location>
        <begin position="384"/>
        <end position="411"/>
    </location>
</feature>
<dbReference type="SMART" id="SM00240">
    <property type="entry name" value="FHA"/>
    <property type="match status" value="1"/>
</dbReference>
<feature type="non-terminal residue" evidence="26">
    <location>
        <position position="2352"/>
    </location>
</feature>
<dbReference type="PRINTS" id="PR00862">
    <property type="entry name" value="PROLIGOPTASE"/>
</dbReference>
<evidence type="ECO:0000256" key="11">
    <source>
        <dbReference type="ARBA" id="ARBA00022771"/>
    </source>
</evidence>
<dbReference type="PROSITE" id="PS50006">
    <property type="entry name" value="FHA_DOMAIN"/>
    <property type="match status" value="1"/>
</dbReference>
<dbReference type="InterPro" id="IPR051167">
    <property type="entry name" value="Prolyl_oligopep/macrocyclase"/>
</dbReference>
<dbReference type="FunFam" id="3.30.160.60:FF:000446">
    <property type="entry name" value="Zinc finger protein"/>
    <property type="match status" value="1"/>
</dbReference>
<dbReference type="GO" id="GO:0003677">
    <property type="term" value="F:DNA binding"/>
    <property type="evidence" value="ECO:0007669"/>
    <property type="project" value="UniProtKB-KW"/>
</dbReference>
<dbReference type="OrthoDB" id="248387at2759"/>
<comment type="function">
    <text evidence="2">May be involved in transcriptional regulation.</text>
</comment>
<dbReference type="InterPro" id="IPR002470">
    <property type="entry name" value="Peptidase_S9A"/>
</dbReference>
<evidence type="ECO:0000256" key="19">
    <source>
        <dbReference type="ARBA" id="ARBA00029698"/>
    </source>
</evidence>
<dbReference type="Pfam" id="PF07776">
    <property type="entry name" value="zf-AD"/>
    <property type="match status" value="1"/>
</dbReference>
<evidence type="ECO:0000256" key="22">
    <source>
        <dbReference type="SAM" id="MobiDB-lite"/>
    </source>
</evidence>
<dbReference type="FunFam" id="2.130.10.120:FF:000001">
    <property type="entry name" value="Prolyl endopeptidase"/>
    <property type="match status" value="1"/>
</dbReference>
<feature type="region of interest" description="Disordered" evidence="22">
    <location>
        <begin position="496"/>
        <end position="517"/>
    </location>
</feature>
<feature type="domain" description="C2H2-type" evidence="24">
    <location>
        <begin position="412"/>
        <end position="439"/>
    </location>
</feature>
<dbReference type="InterPro" id="IPR008984">
    <property type="entry name" value="SMAD_FHA_dom_sf"/>
</dbReference>
<keyword evidence="13" id="KW-0720">Serine protease</keyword>
<evidence type="ECO:0000256" key="5">
    <source>
        <dbReference type="ARBA" id="ARBA00006991"/>
    </source>
</evidence>
<dbReference type="CDD" id="cd22687">
    <property type="entry name" value="FHA_MCRS1"/>
    <property type="match status" value="1"/>
</dbReference>
<dbReference type="Gene3D" id="2.130.10.120">
    <property type="entry name" value="Prolyl oligopeptidase, N-terminal domain"/>
    <property type="match status" value="1"/>
</dbReference>
<comment type="caution">
    <text evidence="21">Lacks conserved residue(s) required for the propagation of feature annotation.</text>
</comment>
<keyword evidence="10" id="KW-0677">Repeat</keyword>
<evidence type="ECO:0000256" key="10">
    <source>
        <dbReference type="ARBA" id="ARBA00022737"/>
    </source>
</evidence>
<feature type="domain" description="C2H2-type" evidence="24">
    <location>
        <begin position="214"/>
        <end position="241"/>
    </location>
</feature>
<dbReference type="GO" id="GO:0004252">
    <property type="term" value="F:serine-type endopeptidase activity"/>
    <property type="evidence" value="ECO:0007669"/>
    <property type="project" value="UniProtKB-EC"/>
</dbReference>
<dbReference type="GO" id="GO:0005829">
    <property type="term" value="C:cytosol"/>
    <property type="evidence" value="ECO:0007669"/>
    <property type="project" value="TreeGrafter"/>
</dbReference>
<dbReference type="Gene3D" id="3.30.160.60">
    <property type="entry name" value="Classic Zinc Finger"/>
    <property type="match status" value="6"/>
</dbReference>
<dbReference type="SUPFAM" id="SSF53474">
    <property type="entry name" value="alpha/beta-Hydrolases"/>
    <property type="match status" value="1"/>
</dbReference>
<dbReference type="InterPro" id="IPR036236">
    <property type="entry name" value="Znf_C2H2_sf"/>
</dbReference>
<feature type="compositionally biased region" description="Polar residues" evidence="22">
    <location>
        <begin position="156"/>
        <end position="169"/>
    </location>
</feature>
<evidence type="ECO:0000256" key="8">
    <source>
        <dbReference type="ARBA" id="ARBA00022670"/>
    </source>
</evidence>
<dbReference type="GO" id="GO:0070012">
    <property type="term" value="F:oligopeptidase activity"/>
    <property type="evidence" value="ECO:0007669"/>
    <property type="project" value="TreeGrafter"/>
</dbReference>
<keyword evidence="15" id="KW-0805">Transcription regulation</keyword>
<dbReference type="SUPFAM" id="SSF57667">
    <property type="entry name" value="beta-beta-alpha zinc fingers"/>
    <property type="match status" value="4"/>
</dbReference>
<evidence type="ECO:0000256" key="12">
    <source>
        <dbReference type="ARBA" id="ARBA00022801"/>
    </source>
</evidence>
<name>A0A6L2Q9Q2_COPFO</name>
<keyword evidence="8" id="KW-0645">Protease</keyword>
<protein>
    <recommendedName>
        <fullName evidence="7">Prolyl endopeptidase</fullName>
        <ecNumber evidence="6">3.4.21.26</ecNumber>
    </recommendedName>
    <alternativeName>
        <fullName evidence="19">Post-proline cleaving enzyme</fullName>
    </alternativeName>
</protein>
<feature type="domain" description="FHA" evidence="23">
    <location>
        <begin position="1575"/>
        <end position="1631"/>
    </location>
</feature>
<dbReference type="InterPro" id="IPR000253">
    <property type="entry name" value="FHA_dom"/>
</dbReference>
<dbReference type="SMART" id="SM00355">
    <property type="entry name" value="ZnF_C2H2"/>
    <property type="match status" value="8"/>
</dbReference>
<feature type="region of interest" description="Disordered" evidence="22">
    <location>
        <begin position="1305"/>
        <end position="1344"/>
    </location>
</feature>
<evidence type="ECO:0000256" key="18">
    <source>
        <dbReference type="ARBA" id="ARBA00023242"/>
    </source>
</evidence>